<keyword evidence="4" id="KW-1185">Reference proteome</keyword>
<dbReference type="EMBL" id="JAALDL010000007">
    <property type="protein sequence ID" value="NGN98145.1"/>
    <property type="molecule type" value="Genomic_DNA"/>
</dbReference>
<dbReference type="Proteomes" id="UP000473008">
    <property type="component" value="Unassembled WGS sequence"/>
</dbReference>
<organism evidence="3 4">
    <name type="scientific">Grimontia sedimenti</name>
    <dbReference type="NCBI Taxonomy" id="2711294"/>
    <lineage>
        <taxon>Bacteria</taxon>
        <taxon>Pseudomonadati</taxon>
        <taxon>Pseudomonadota</taxon>
        <taxon>Gammaproteobacteria</taxon>
        <taxon>Vibrionales</taxon>
        <taxon>Vibrionaceae</taxon>
        <taxon>Grimontia</taxon>
    </lineage>
</organism>
<dbReference type="PANTHER" id="PTHR35561">
    <property type="entry name" value="RNA 2',3'-CYCLIC PHOSPHODIESTERASE"/>
    <property type="match status" value="1"/>
</dbReference>
<dbReference type="PANTHER" id="PTHR35561:SF1">
    <property type="entry name" value="RNA 2',3'-CYCLIC PHOSPHODIESTERASE"/>
    <property type="match status" value="1"/>
</dbReference>
<dbReference type="InterPro" id="IPR009097">
    <property type="entry name" value="Cyclic_Pdiesterase"/>
</dbReference>
<evidence type="ECO:0000256" key="2">
    <source>
        <dbReference type="HAMAP-Rule" id="MF_01940"/>
    </source>
</evidence>
<keyword evidence="1 2" id="KW-0378">Hydrolase</keyword>
<dbReference type="Gene3D" id="3.90.1140.10">
    <property type="entry name" value="Cyclic phosphodiesterase"/>
    <property type="match status" value="1"/>
</dbReference>
<dbReference type="GO" id="GO:0008664">
    <property type="term" value="F:RNA 2',3'-cyclic 3'-phosphodiesterase activity"/>
    <property type="evidence" value="ECO:0007669"/>
    <property type="project" value="UniProtKB-EC"/>
</dbReference>
<protein>
    <recommendedName>
        <fullName evidence="2">RNA 2',3'-cyclic phosphodiesterase</fullName>
        <shortName evidence="2">RNA 2',3'-CPDase</shortName>
        <ecNumber evidence="2">3.1.4.58</ecNumber>
    </recommendedName>
</protein>
<feature type="active site" description="Proton donor" evidence="2">
    <location>
        <position position="63"/>
    </location>
</feature>
<feature type="short sequence motif" description="HXTX 1" evidence="2">
    <location>
        <begin position="63"/>
        <end position="66"/>
    </location>
</feature>
<evidence type="ECO:0000313" key="4">
    <source>
        <dbReference type="Proteomes" id="UP000473008"/>
    </source>
</evidence>
<dbReference type="InterPro" id="IPR004175">
    <property type="entry name" value="RNA_CPDase"/>
</dbReference>
<dbReference type="RefSeq" id="WP_165013505.1">
    <property type="nucleotide sequence ID" value="NZ_JAALDL010000007.1"/>
</dbReference>
<comment type="caution">
    <text evidence="3">The sequence shown here is derived from an EMBL/GenBank/DDBJ whole genome shotgun (WGS) entry which is preliminary data.</text>
</comment>
<dbReference type="Pfam" id="PF13563">
    <property type="entry name" value="2_5_RNA_ligase2"/>
    <property type="match status" value="1"/>
</dbReference>
<feature type="short sequence motif" description="HXTX 2" evidence="2">
    <location>
        <begin position="144"/>
        <end position="147"/>
    </location>
</feature>
<accession>A0A6M1R6Z1</accession>
<comment type="function">
    <text evidence="2">Hydrolyzes RNA 2',3'-cyclic phosphodiester to an RNA 2'-phosphomonoester.</text>
</comment>
<name>A0A6M1R6Z1_9GAMM</name>
<dbReference type="AlphaFoldDB" id="A0A6M1R6Z1"/>
<evidence type="ECO:0000313" key="3">
    <source>
        <dbReference type="EMBL" id="NGN98145.1"/>
    </source>
</evidence>
<dbReference type="NCBIfam" id="TIGR02258">
    <property type="entry name" value="2_5_ligase"/>
    <property type="match status" value="1"/>
</dbReference>
<dbReference type="GO" id="GO:0004113">
    <property type="term" value="F:2',3'-cyclic-nucleotide 3'-phosphodiesterase activity"/>
    <property type="evidence" value="ECO:0007669"/>
    <property type="project" value="InterPro"/>
</dbReference>
<reference evidence="3 4" key="1">
    <citation type="submission" date="2020-02" db="EMBL/GenBank/DDBJ databases">
        <title>The draft genome of Grimontia sedimenta sp. nov., isolated from benthic sediments near coral reefs south of Kuwait.</title>
        <authorList>
            <person name="Mahmoud H.M."/>
            <person name="Jose L."/>
            <person name="Eapen S."/>
        </authorList>
    </citation>
    <scope>NUCLEOTIDE SEQUENCE [LARGE SCALE GENOMIC DNA]</scope>
    <source>
        <strain evidence="3 4">S25</strain>
    </source>
</reference>
<comment type="catalytic activity">
    <reaction evidence="2">
        <text>a 3'-end 2',3'-cyclophospho-ribonucleotide-RNA + H2O = a 3'-end 2'-phospho-ribonucleotide-RNA + H(+)</text>
        <dbReference type="Rhea" id="RHEA:11828"/>
        <dbReference type="Rhea" id="RHEA-COMP:10464"/>
        <dbReference type="Rhea" id="RHEA-COMP:17353"/>
        <dbReference type="ChEBI" id="CHEBI:15377"/>
        <dbReference type="ChEBI" id="CHEBI:15378"/>
        <dbReference type="ChEBI" id="CHEBI:83064"/>
        <dbReference type="ChEBI" id="CHEBI:173113"/>
        <dbReference type="EC" id="3.1.4.58"/>
    </reaction>
</comment>
<dbReference type="EC" id="3.1.4.58" evidence="2"/>
<evidence type="ECO:0000256" key="1">
    <source>
        <dbReference type="ARBA" id="ARBA00022801"/>
    </source>
</evidence>
<proteinExistence type="inferred from homology"/>
<dbReference type="HAMAP" id="MF_01940">
    <property type="entry name" value="RNA_CPDase"/>
    <property type="match status" value="1"/>
</dbReference>
<sequence>MSELREQYTQITQGCRTLSKETRRLFFALDFSDKHNANSRSAIVALKQILAEHGRPVPDDNLHITLAFLGEVDNLAYRALCEAADKISLPAISTQTTETGEFPKQGILWLGIEENATLSTLACQLQEAAAKILGRSAEHNFVPHITLARRARPTENRRSLRTPITFYHFGIYASVPAKNGHGVHYQCLNSWTLTR</sequence>
<dbReference type="SUPFAM" id="SSF55144">
    <property type="entry name" value="LigT-like"/>
    <property type="match status" value="1"/>
</dbReference>
<comment type="similarity">
    <text evidence="2">Belongs to the 2H phosphoesterase superfamily. ThpR family.</text>
</comment>
<gene>
    <name evidence="3" type="primary">thpR</name>
    <name evidence="3" type="ORF">G5S52_10935</name>
</gene>
<feature type="active site" description="Proton acceptor" evidence="2">
    <location>
        <position position="144"/>
    </location>
</feature>